<evidence type="ECO:0000256" key="1">
    <source>
        <dbReference type="SAM" id="Phobius"/>
    </source>
</evidence>
<evidence type="ECO:0000313" key="3">
    <source>
        <dbReference type="Proteomes" id="UP001329151"/>
    </source>
</evidence>
<keyword evidence="1" id="KW-1133">Transmembrane helix</keyword>
<keyword evidence="1" id="KW-0472">Membrane</keyword>
<name>A0AA86IXS3_9BURK</name>
<organism evidence="2 3">
    <name type="scientific">Limnobacter thiooxidans</name>
    <dbReference type="NCBI Taxonomy" id="131080"/>
    <lineage>
        <taxon>Bacteria</taxon>
        <taxon>Pseudomonadati</taxon>
        <taxon>Pseudomonadota</taxon>
        <taxon>Betaproteobacteria</taxon>
        <taxon>Burkholderiales</taxon>
        <taxon>Burkholderiaceae</taxon>
        <taxon>Limnobacter</taxon>
    </lineage>
</organism>
<accession>A0AA86IXS3</accession>
<protein>
    <recommendedName>
        <fullName evidence="4">Membrane protein YqjE</fullName>
    </recommendedName>
</protein>
<evidence type="ECO:0008006" key="4">
    <source>
        <dbReference type="Google" id="ProtNLM"/>
    </source>
</evidence>
<reference evidence="2 3" key="1">
    <citation type="submission" date="2023-10" db="EMBL/GenBank/DDBJ databases">
        <title>Complete Genome Sequence of Limnobacter thiooxidans CS-K2T, Isolated from freshwater lake sediments in Bavaria, Germany.</title>
        <authorList>
            <person name="Naruki M."/>
            <person name="Watanabe A."/>
            <person name="Warashina T."/>
            <person name="Morita T."/>
            <person name="Arakawa K."/>
        </authorList>
    </citation>
    <scope>NUCLEOTIDE SEQUENCE [LARGE SCALE GENOMIC DNA]</scope>
    <source>
        <strain evidence="2 3">CS-K2</strain>
    </source>
</reference>
<keyword evidence="1" id="KW-0812">Transmembrane</keyword>
<keyword evidence="3" id="KW-1185">Reference proteome</keyword>
<evidence type="ECO:0000313" key="2">
    <source>
        <dbReference type="EMBL" id="BET25173.1"/>
    </source>
</evidence>
<sequence>MLNSNARAALKRVVSSLLGMGQTRLELAGVELAQARQSAVRTVLWSLLTALALSFASVFLCILVIALSWESYRFTAIAACAAFYLVLGSYFYVKLKDTLSAQPPLFEATLAELGRDRQAILDSLAEDTEAETSRGPR</sequence>
<dbReference type="AlphaFoldDB" id="A0AA86IXS3"/>
<dbReference type="KEGG" id="lto:RGQ30_06740"/>
<gene>
    <name evidence="2" type="ORF">RGQ30_06740</name>
</gene>
<dbReference type="Proteomes" id="UP001329151">
    <property type="component" value="Chromosome"/>
</dbReference>
<feature type="transmembrane region" description="Helical" evidence="1">
    <location>
        <begin position="72"/>
        <end position="93"/>
    </location>
</feature>
<dbReference type="EMBL" id="AP028947">
    <property type="protein sequence ID" value="BET25173.1"/>
    <property type="molecule type" value="Genomic_DNA"/>
</dbReference>
<proteinExistence type="predicted"/>
<dbReference type="Pfam" id="PF07332">
    <property type="entry name" value="Phage_holin_3_6"/>
    <property type="match status" value="1"/>
</dbReference>
<feature type="transmembrane region" description="Helical" evidence="1">
    <location>
        <begin position="43"/>
        <end position="66"/>
    </location>
</feature>
<dbReference type="InterPro" id="IPR009937">
    <property type="entry name" value="Phage_holin_3_6"/>
</dbReference>